<evidence type="ECO:0008006" key="5">
    <source>
        <dbReference type="Google" id="ProtNLM"/>
    </source>
</evidence>
<gene>
    <name evidence="3" type="ORF">ACFPIH_10105</name>
</gene>
<keyword evidence="2" id="KW-0472">Membrane</keyword>
<evidence type="ECO:0000256" key="2">
    <source>
        <dbReference type="SAM" id="Phobius"/>
    </source>
</evidence>
<comment type="caution">
    <text evidence="3">The sequence shown here is derived from an EMBL/GenBank/DDBJ whole genome shotgun (WGS) entry which is preliminary data.</text>
</comment>
<evidence type="ECO:0000313" key="4">
    <source>
        <dbReference type="Proteomes" id="UP001595839"/>
    </source>
</evidence>
<dbReference type="Proteomes" id="UP001595839">
    <property type="component" value="Unassembled WGS sequence"/>
</dbReference>
<keyword evidence="2" id="KW-1133">Transmembrane helix</keyword>
<dbReference type="RefSeq" id="WP_381165332.1">
    <property type="nucleotide sequence ID" value="NZ_JBHSFK010000005.1"/>
</dbReference>
<keyword evidence="4" id="KW-1185">Reference proteome</keyword>
<evidence type="ECO:0000313" key="3">
    <source>
        <dbReference type="EMBL" id="MFC4499880.1"/>
    </source>
</evidence>
<proteinExistence type="predicted"/>
<feature type="region of interest" description="Disordered" evidence="1">
    <location>
        <begin position="224"/>
        <end position="245"/>
    </location>
</feature>
<sequence length="427" mass="44688">MPADQHTDQHADPFEDRLSAALHQVGGAFDSPRTELATAGERRGRRLQLQRRTAIVGSAAGLALVGVGGALLAPWDGTPAPRTSSVSGSGTPTPAAGFSADDVIRTLEKLLPKGKFSQKAGRGTDEELPPMAQLVFDDGQGEGAISVGLGRVPQTGTEVNPLAEVIPCTDDDAASDDYSCKTESLSDGSAITVYQGYEYPDRRAETKAWVADLVTPAGHHVSVSEWNSPAEKGKPVTRTDPPLGPTQLKALASADEWRRIIAAMPEETAVAVPTGAPSLPGELSGTNILRKLKVLLPKGLDVVSSGSDETQYGYFVVDDGKGASLVQVNVQPGMSDVAGQLFGSGSETLSDGTRVMVRQEPGEKGGAGVVMWTVDTLREDGLRVVVSAFNTGDQNQDATRTAPALTIAQLRSIALSPEWLDDAATTP</sequence>
<reference evidence="4" key="1">
    <citation type="journal article" date="2019" name="Int. J. Syst. Evol. Microbiol.">
        <title>The Global Catalogue of Microorganisms (GCM) 10K type strain sequencing project: providing services to taxonomists for standard genome sequencing and annotation.</title>
        <authorList>
            <consortium name="The Broad Institute Genomics Platform"/>
            <consortium name="The Broad Institute Genome Sequencing Center for Infectious Disease"/>
            <person name="Wu L."/>
            <person name="Ma J."/>
        </authorList>
    </citation>
    <scope>NUCLEOTIDE SEQUENCE [LARGE SCALE GENOMIC DNA]</scope>
    <source>
        <strain evidence="4">CGMCC 4.7177</strain>
    </source>
</reference>
<organism evidence="3 4">
    <name type="scientific">Streptomyces vulcanius</name>
    <dbReference type="NCBI Taxonomy" id="1441876"/>
    <lineage>
        <taxon>Bacteria</taxon>
        <taxon>Bacillati</taxon>
        <taxon>Actinomycetota</taxon>
        <taxon>Actinomycetes</taxon>
        <taxon>Kitasatosporales</taxon>
        <taxon>Streptomycetaceae</taxon>
        <taxon>Streptomyces</taxon>
    </lineage>
</organism>
<evidence type="ECO:0000256" key="1">
    <source>
        <dbReference type="SAM" id="MobiDB-lite"/>
    </source>
</evidence>
<accession>A0ABV9AMH9</accession>
<keyword evidence="2" id="KW-0812">Transmembrane</keyword>
<feature type="transmembrane region" description="Helical" evidence="2">
    <location>
        <begin position="53"/>
        <end position="75"/>
    </location>
</feature>
<name>A0ABV9AMH9_9ACTN</name>
<feature type="compositionally biased region" description="Low complexity" evidence="1">
    <location>
        <begin position="83"/>
        <end position="94"/>
    </location>
</feature>
<dbReference type="EMBL" id="JBHSFK010000005">
    <property type="protein sequence ID" value="MFC4499880.1"/>
    <property type="molecule type" value="Genomic_DNA"/>
</dbReference>
<protein>
    <recommendedName>
        <fullName evidence="5">Serine/threonine protein kinase</fullName>
    </recommendedName>
</protein>
<feature type="region of interest" description="Disordered" evidence="1">
    <location>
        <begin position="79"/>
        <end position="99"/>
    </location>
</feature>